<name>G7YAV8_CLOSI</name>
<dbReference type="InterPro" id="IPR036291">
    <property type="entry name" value="NAD(P)-bd_dom_sf"/>
</dbReference>
<dbReference type="SUPFAM" id="SSF51735">
    <property type="entry name" value="NAD(P)-binding Rossmann-fold domains"/>
    <property type="match status" value="1"/>
</dbReference>
<dbReference type="Proteomes" id="UP000008909">
    <property type="component" value="Unassembled WGS sequence"/>
</dbReference>
<dbReference type="GO" id="GO:0005739">
    <property type="term" value="C:mitochondrion"/>
    <property type="evidence" value="ECO:0007669"/>
    <property type="project" value="TreeGrafter"/>
</dbReference>
<dbReference type="PANTHER" id="PTHR42808">
    <property type="entry name" value="HYDROXYSTEROID DEHYDROGENASE-LIKE PROTEIN 2"/>
    <property type="match status" value="1"/>
</dbReference>
<protein>
    <submittedName>
        <fullName evidence="1">Hydroxysteroid dehydrogenase-like protein 2</fullName>
    </submittedName>
</protein>
<reference evidence="1" key="1">
    <citation type="journal article" date="2011" name="Genome Biol.">
        <title>The draft genome of the carcinogenic human liver fluke Clonorchis sinensis.</title>
        <authorList>
            <person name="Wang X."/>
            <person name="Chen W."/>
            <person name="Huang Y."/>
            <person name="Sun J."/>
            <person name="Men J."/>
            <person name="Liu H."/>
            <person name="Luo F."/>
            <person name="Guo L."/>
            <person name="Lv X."/>
            <person name="Deng C."/>
            <person name="Zhou C."/>
            <person name="Fan Y."/>
            <person name="Li X."/>
            <person name="Huang L."/>
            <person name="Hu Y."/>
            <person name="Liang C."/>
            <person name="Hu X."/>
            <person name="Xu J."/>
            <person name="Yu X."/>
        </authorList>
    </citation>
    <scope>NUCLEOTIDE SEQUENCE [LARGE SCALE GENOMIC DNA]</scope>
    <source>
        <strain evidence="1">Henan</strain>
    </source>
</reference>
<accession>G7YAV8</accession>
<gene>
    <name evidence="1" type="ORF">CLF_104071</name>
</gene>
<dbReference type="InterPro" id="IPR051935">
    <property type="entry name" value="HSDL2"/>
</dbReference>
<proteinExistence type="predicted"/>
<keyword evidence="2" id="KW-1185">Reference proteome</keyword>
<dbReference type="AlphaFoldDB" id="G7YAV8"/>
<evidence type="ECO:0000313" key="1">
    <source>
        <dbReference type="EMBL" id="GAA50100.1"/>
    </source>
</evidence>
<dbReference type="InterPro" id="IPR002347">
    <property type="entry name" value="SDR_fam"/>
</dbReference>
<organism evidence="1 2">
    <name type="scientific">Clonorchis sinensis</name>
    <name type="common">Chinese liver fluke</name>
    <dbReference type="NCBI Taxonomy" id="79923"/>
    <lineage>
        <taxon>Eukaryota</taxon>
        <taxon>Metazoa</taxon>
        <taxon>Spiralia</taxon>
        <taxon>Lophotrochozoa</taxon>
        <taxon>Platyhelminthes</taxon>
        <taxon>Trematoda</taxon>
        <taxon>Digenea</taxon>
        <taxon>Opisthorchiida</taxon>
        <taxon>Opisthorchiata</taxon>
        <taxon>Opisthorchiidae</taxon>
        <taxon>Clonorchis</taxon>
    </lineage>
</organism>
<sequence length="842" mass="95272">MFQSQKSGFIVQCRYWLGEYGLLAKECEFAVLPVACWYEFLTLFMNTNFGEIQQSSGRTGDVGQTALIADSMAGFTFCHASSTCSLLVQYRSKDTKSPGRKRQLLIERSNSQSMKSDDAELSGFVLYTMPVGVYWTALIQGVMTNRHVVQHTTAVAQDTSRIVSRAMTTDKYKRSYLEWSSGCHRYGALLSRLCCPQRWQIMMSTRTEASTGFIQLSAIINDMIILRLFENNIIREGMPNGCSNRLFSLPGPMPLLEALWKDPRTVIKIPRRCRLRQKAREMHIHLGLKSCLLRQLREIHSRVENVTIQMNVGGSRAHNNSRAQPFVTGIYCGKNKPNDVQHLMSDTVTELTDVSMTPHTHSSKLAVKFPFSGSLICFLHLRKGDYPGQCGKIVDEMGTRKKKFSVIGIRPQEALSVISASHIQSMTTPESSRYTHRPTGPPVSSILPEVPWKSRFKFVVLCLRTLLPKEGSSVHQVRQVSVAEEYRADLARKLLEIHSHVDGKDCLEVEWSQVKEAMLSAFRTVCPGHLIRLNEYCTSPRSADLIAVRKAIPANRDYDGVRRFLKHPIIRSLRNNIERWWISKVQVMEEAFTVGNSLALFQLIRSTGQKKVDVMETICEKDGTAIHSLNRRFERLKEADRHRKEYYKKSHGIPGSSVFVYHFRLRASLPIYIWRRSLSLLLLMFIFSVSRVAFNKIYDSTLQSLSDYHIAEQCPKVEKLGGKALPCAVDIRFEDQVQAAVDNAVKVFGGLDILVNNASAIQLTNTASTSMKSYDLLNTVNARDTHPCGIKLVPGYVGGIVNFETTKPSNYLLFLHNTIGPWDHIASIWLAFGRSELVSRII</sequence>
<dbReference type="Gene3D" id="3.40.50.720">
    <property type="entry name" value="NAD(P)-binding Rossmann-like Domain"/>
    <property type="match status" value="1"/>
</dbReference>
<dbReference type="PANTHER" id="PTHR42808:SF3">
    <property type="entry name" value="HYDROXYSTEROID DEHYDROGENASE-LIKE PROTEIN 2"/>
    <property type="match status" value="1"/>
</dbReference>
<evidence type="ECO:0000313" key="2">
    <source>
        <dbReference type="Proteomes" id="UP000008909"/>
    </source>
</evidence>
<dbReference type="EMBL" id="DF143013">
    <property type="protein sequence ID" value="GAA50100.1"/>
    <property type="molecule type" value="Genomic_DNA"/>
</dbReference>
<dbReference type="Pfam" id="PF00106">
    <property type="entry name" value="adh_short"/>
    <property type="match status" value="1"/>
</dbReference>
<reference key="2">
    <citation type="submission" date="2011-10" db="EMBL/GenBank/DDBJ databases">
        <title>The genome and transcriptome sequence of Clonorchis sinensis provide insights into the carcinogenic liver fluke.</title>
        <authorList>
            <person name="Wang X."/>
            <person name="Huang Y."/>
            <person name="Chen W."/>
            <person name="Liu H."/>
            <person name="Guo L."/>
            <person name="Chen Y."/>
            <person name="Luo F."/>
            <person name="Zhou W."/>
            <person name="Sun J."/>
            <person name="Mao Q."/>
            <person name="Liang P."/>
            <person name="Zhou C."/>
            <person name="Tian Y."/>
            <person name="Men J."/>
            <person name="Lv X."/>
            <person name="Huang L."/>
            <person name="Zhou J."/>
            <person name="Hu Y."/>
            <person name="Li R."/>
            <person name="Zhang F."/>
            <person name="Lei H."/>
            <person name="Li X."/>
            <person name="Hu X."/>
            <person name="Liang C."/>
            <person name="Xu J."/>
            <person name="Wu Z."/>
            <person name="Yu X."/>
        </authorList>
    </citation>
    <scope>NUCLEOTIDE SEQUENCE</scope>
    <source>
        <strain>Henan</strain>
    </source>
</reference>